<organism evidence="5 6">
    <name type="scientific">Phytophthora cactorum</name>
    <dbReference type="NCBI Taxonomy" id="29920"/>
    <lineage>
        <taxon>Eukaryota</taxon>
        <taxon>Sar</taxon>
        <taxon>Stramenopiles</taxon>
        <taxon>Oomycota</taxon>
        <taxon>Peronosporomycetes</taxon>
        <taxon>Peronosporales</taxon>
        <taxon>Peronosporaceae</taxon>
        <taxon>Phytophthora</taxon>
    </lineage>
</organism>
<evidence type="ECO:0000313" key="6">
    <source>
        <dbReference type="Proteomes" id="UP000251314"/>
    </source>
</evidence>
<dbReference type="STRING" id="29920.A0A329T5Z1"/>
<dbReference type="EMBL" id="RCMG01000535">
    <property type="protein sequence ID" value="KAG2852553.1"/>
    <property type="molecule type" value="Genomic_DNA"/>
</dbReference>
<dbReference type="Proteomes" id="UP000774804">
    <property type="component" value="Unassembled WGS sequence"/>
</dbReference>
<accession>A0A329T5Z1</accession>
<dbReference type="SMART" id="SM00368">
    <property type="entry name" value="LRR_RI"/>
    <property type="match status" value="5"/>
</dbReference>
<dbReference type="AlphaFoldDB" id="A0A329T5Z1"/>
<reference evidence="5 6" key="1">
    <citation type="submission" date="2018-01" db="EMBL/GenBank/DDBJ databases">
        <title>Draft genome of the strawberry crown rot pathogen Phytophthora cactorum.</title>
        <authorList>
            <person name="Armitage A.D."/>
            <person name="Lysoe E."/>
            <person name="Nellist C.F."/>
            <person name="Harrison R.J."/>
            <person name="Brurberg M.B."/>
        </authorList>
    </citation>
    <scope>NUCLEOTIDE SEQUENCE [LARGE SCALE GENOMIC DNA]</scope>
    <source>
        <strain evidence="5 6">10300</strain>
    </source>
</reference>
<dbReference type="EMBL" id="RCMI01000280">
    <property type="protein sequence ID" value="KAG2920302.1"/>
    <property type="molecule type" value="Genomic_DNA"/>
</dbReference>
<dbReference type="Pfam" id="PF13516">
    <property type="entry name" value="LRR_6"/>
    <property type="match status" value="3"/>
</dbReference>
<dbReference type="EMBL" id="MJFZ01000003">
    <property type="protein sequence ID" value="RAW43576.1"/>
    <property type="molecule type" value="Genomic_DNA"/>
</dbReference>
<sequence length="440" mass="48981">MVSASTVGATTDVCALSDQVKKYRARVVQNDQAVYSDARNVGSSTTIPSLLLMCLKIISDRFRLQPKAQNVPRQFLPEVMARLPLDLDVCVTAPNVTDENYWKRCCLSKAQWKNIQIADHGLTWKQLFLEKHLQDLLEDFDPSVDDHDHLMAVVKASSEYIFTLEIDQLLSHLDLNEICAQLRNLTRLRVTYGVKQIGMKYERMLFGMKISDATNLSHIIKMSNTLTTLWLPSNLLDDDLLRMLMTGLVKNTSITSLDLSHNKLTNHGARLLSKLLGPESVITTLKLCDNQIHAEGGRYLSRGLRYNTSLVELDLRLNRLTDDGGRMLLEGLVDHTSLTNLNLSSNMLGKESAEALAEILSDSVTALRSVDLSSNALNESDGDVLLQGLQQNSTVIALDLRQNTQIPADADCLVKIAQKIRQNEVNMKSPFSTTDGGSNT</sequence>
<evidence type="ECO:0000313" key="4">
    <source>
        <dbReference type="EMBL" id="KAG3216205.1"/>
    </source>
</evidence>
<gene>
    <name evidence="5" type="ORF">PC110_g245</name>
    <name evidence="1" type="ORF">PC113_g14923</name>
    <name evidence="2" type="ORF">PC115_g9866</name>
    <name evidence="3" type="ORF">PC118_g14795</name>
    <name evidence="4" type="ORF">PC129_g12923</name>
</gene>
<dbReference type="PANTHER" id="PTHR24114">
    <property type="entry name" value="LEUCINE RICH REPEAT FAMILY PROTEIN"/>
    <property type="match status" value="1"/>
</dbReference>
<dbReference type="InterPro" id="IPR001611">
    <property type="entry name" value="Leu-rich_rpt"/>
</dbReference>
<evidence type="ECO:0000313" key="1">
    <source>
        <dbReference type="EMBL" id="KAG2852553.1"/>
    </source>
</evidence>
<protein>
    <recommendedName>
        <fullName evidence="7">Leucine-rich repeat domain, L domain-like</fullName>
    </recommendedName>
</protein>
<dbReference type="Gene3D" id="3.80.10.10">
    <property type="entry name" value="Ribonuclease Inhibitor"/>
    <property type="match status" value="2"/>
</dbReference>
<reference evidence="1" key="2">
    <citation type="submission" date="2018-10" db="EMBL/GenBank/DDBJ databases">
        <title>Effector identification in a new, highly contiguous assembly of the strawberry crown rot pathogen Phytophthora cactorum.</title>
        <authorList>
            <person name="Armitage A.D."/>
            <person name="Nellist C.F."/>
            <person name="Bates H."/>
            <person name="Vickerstaff R.J."/>
            <person name="Harrison R.J."/>
        </authorList>
    </citation>
    <scope>NUCLEOTIDE SEQUENCE</scope>
    <source>
        <strain evidence="1">15-7</strain>
        <strain evidence="2">4032</strain>
        <strain evidence="3">P415</strain>
        <strain evidence="4">P421</strain>
    </source>
</reference>
<dbReference type="Proteomes" id="UP000697107">
    <property type="component" value="Unassembled WGS sequence"/>
</dbReference>
<proteinExistence type="predicted"/>
<evidence type="ECO:0000313" key="5">
    <source>
        <dbReference type="EMBL" id="RAW43576.1"/>
    </source>
</evidence>
<dbReference type="EMBL" id="RCML01000552">
    <property type="protein sequence ID" value="KAG2974008.1"/>
    <property type="molecule type" value="Genomic_DNA"/>
</dbReference>
<comment type="caution">
    <text evidence="5">The sequence shown here is derived from an EMBL/GenBank/DDBJ whole genome shotgun (WGS) entry which is preliminary data.</text>
</comment>
<name>A0A329T5Z1_9STRA</name>
<dbReference type="InterPro" id="IPR032675">
    <property type="entry name" value="LRR_dom_sf"/>
</dbReference>
<keyword evidence="6" id="KW-1185">Reference proteome</keyword>
<dbReference type="OrthoDB" id="341587at2759"/>
<dbReference type="VEuPathDB" id="FungiDB:PC110_g245"/>
<dbReference type="Proteomes" id="UP000760860">
    <property type="component" value="Unassembled WGS sequence"/>
</dbReference>
<dbReference type="PANTHER" id="PTHR24114:SF2">
    <property type="entry name" value="F-BOX DOMAIN-CONTAINING PROTEIN-RELATED"/>
    <property type="match status" value="1"/>
</dbReference>
<dbReference type="EMBL" id="RCMV01000502">
    <property type="protein sequence ID" value="KAG3216205.1"/>
    <property type="molecule type" value="Genomic_DNA"/>
</dbReference>
<dbReference type="SUPFAM" id="SSF52047">
    <property type="entry name" value="RNI-like"/>
    <property type="match status" value="1"/>
</dbReference>
<dbReference type="Proteomes" id="UP000735874">
    <property type="component" value="Unassembled WGS sequence"/>
</dbReference>
<evidence type="ECO:0008006" key="7">
    <source>
        <dbReference type="Google" id="ProtNLM"/>
    </source>
</evidence>
<dbReference type="Proteomes" id="UP000251314">
    <property type="component" value="Unassembled WGS sequence"/>
</dbReference>
<evidence type="ECO:0000313" key="2">
    <source>
        <dbReference type="EMBL" id="KAG2920302.1"/>
    </source>
</evidence>
<dbReference type="InterPro" id="IPR052394">
    <property type="entry name" value="LRR-containing"/>
</dbReference>
<evidence type="ECO:0000313" key="3">
    <source>
        <dbReference type="EMBL" id="KAG2974008.1"/>
    </source>
</evidence>